<proteinExistence type="predicted"/>
<dbReference type="AlphaFoldDB" id="A0A183N4L3"/>
<protein>
    <submittedName>
        <fullName evidence="2">Uncharacterized protein</fullName>
    </submittedName>
</protein>
<gene>
    <name evidence="2" type="ORF">SMRZ_LOCUS23238</name>
</gene>
<sequence length="128" mass="15010">MFQALQDLLWKEEITMGNKWKDIKEALTSTRQEVLDYKKHHHKELTYMETLEKIRERKNKKIALNSGQTRTEKAKAQAEYTEANKQVRKRISGGKKYMEELATTAEEASREGNMKKIIGHNEETDRGI</sequence>
<feature type="region of interest" description="Disordered" evidence="1">
    <location>
        <begin position="105"/>
        <end position="128"/>
    </location>
</feature>
<evidence type="ECO:0000256" key="1">
    <source>
        <dbReference type="SAM" id="MobiDB-lite"/>
    </source>
</evidence>
<feature type="region of interest" description="Disordered" evidence="1">
    <location>
        <begin position="60"/>
        <end position="79"/>
    </location>
</feature>
<dbReference type="Proteomes" id="UP000277204">
    <property type="component" value="Unassembled WGS sequence"/>
</dbReference>
<name>A0A183N4L3_9TREM</name>
<evidence type="ECO:0000313" key="2">
    <source>
        <dbReference type="EMBL" id="VDP46387.1"/>
    </source>
</evidence>
<accession>A0A183N4L3</accession>
<dbReference type="EMBL" id="UZAI01019595">
    <property type="protein sequence ID" value="VDP46387.1"/>
    <property type="molecule type" value="Genomic_DNA"/>
</dbReference>
<keyword evidence="3" id="KW-1185">Reference proteome</keyword>
<organism evidence="2 3">
    <name type="scientific">Schistosoma margrebowiei</name>
    <dbReference type="NCBI Taxonomy" id="48269"/>
    <lineage>
        <taxon>Eukaryota</taxon>
        <taxon>Metazoa</taxon>
        <taxon>Spiralia</taxon>
        <taxon>Lophotrochozoa</taxon>
        <taxon>Platyhelminthes</taxon>
        <taxon>Trematoda</taxon>
        <taxon>Digenea</taxon>
        <taxon>Strigeidida</taxon>
        <taxon>Schistosomatoidea</taxon>
        <taxon>Schistosomatidae</taxon>
        <taxon>Schistosoma</taxon>
    </lineage>
</organism>
<feature type="compositionally biased region" description="Basic and acidic residues" evidence="1">
    <location>
        <begin position="107"/>
        <end position="128"/>
    </location>
</feature>
<evidence type="ECO:0000313" key="3">
    <source>
        <dbReference type="Proteomes" id="UP000277204"/>
    </source>
</evidence>
<reference evidence="2 3" key="1">
    <citation type="submission" date="2018-11" db="EMBL/GenBank/DDBJ databases">
        <authorList>
            <consortium name="Pathogen Informatics"/>
        </authorList>
    </citation>
    <scope>NUCLEOTIDE SEQUENCE [LARGE SCALE GENOMIC DNA]</scope>
    <source>
        <strain evidence="2 3">Zambia</strain>
    </source>
</reference>